<comment type="caution">
    <text evidence="1">The sequence shown here is derived from an EMBL/GenBank/DDBJ whole genome shotgun (WGS) entry which is preliminary data.</text>
</comment>
<sequence length="396" mass="42856">MKGRSAILAFWISSLPWTLSYDIVREYSGQTFFDRWDFYGSWDNLTLGDVWWLDRDSAFQQGLAYTDDNGRVVIRVDNTSTVPFNEKRNTVRITSQDFYGVGSLWIIDLTHLPYGCSVWPAFWSKGPTWPDNGEIDIIEAVNLMNANQYALHTLPGCTQPQGVMQTGASGQGDCSQPSGCVVSETKPNSFNEGFAQAGGGVWATQFDVAGIFIWYWSRPDIPPSVLTATSTSSIDISQWGPPSASYPASSCNIPQFFSSQQLVIDITLCGNWAGIPPVYNPQCLNSGPTGLCYNDNVVGPGSPKYDEAYFEMNYLRAYTTGAPAPTPSASGVWIYPNGSSTAITYSPTPSTASSDFSGPSTSIDTSPNRASGVNYAHVGVFAASLVGLLSLGLVVL</sequence>
<reference evidence="1" key="1">
    <citation type="submission" date="2021-03" db="EMBL/GenBank/DDBJ databases">
        <authorList>
            <consortium name="DOE Joint Genome Institute"/>
            <person name="Ahrendt S."/>
            <person name="Looney B.P."/>
            <person name="Miyauchi S."/>
            <person name="Morin E."/>
            <person name="Drula E."/>
            <person name="Courty P.E."/>
            <person name="Chicoki N."/>
            <person name="Fauchery L."/>
            <person name="Kohler A."/>
            <person name="Kuo A."/>
            <person name="Labutti K."/>
            <person name="Pangilinan J."/>
            <person name="Lipzen A."/>
            <person name="Riley R."/>
            <person name="Andreopoulos W."/>
            <person name="He G."/>
            <person name="Johnson J."/>
            <person name="Barry K.W."/>
            <person name="Grigoriev I.V."/>
            <person name="Nagy L."/>
            <person name="Hibbett D."/>
            <person name="Henrissat B."/>
            <person name="Matheny P.B."/>
            <person name="Labbe J."/>
            <person name="Martin F."/>
        </authorList>
    </citation>
    <scope>NUCLEOTIDE SEQUENCE</scope>
    <source>
        <strain evidence="1">HHB10654</strain>
    </source>
</reference>
<evidence type="ECO:0000313" key="1">
    <source>
        <dbReference type="EMBL" id="KAI0056594.1"/>
    </source>
</evidence>
<evidence type="ECO:0000313" key="2">
    <source>
        <dbReference type="Proteomes" id="UP000814140"/>
    </source>
</evidence>
<gene>
    <name evidence="1" type="ORF">BV25DRAFT_1903121</name>
</gene>
<dbReference type="EMBL" id="MU277261">
    <property type="protein sequence ID" value="KAI0056594.1"/>
    <property type="molecule type" value="Genomic_DNA"/>
</dbReference>
<dbReference type="Proteomes" id="UP000814140">
    <property type="component" value="Unassembled WGS sequence"/>
</dbReference>
<reference evidence="1" key="2">
    <citation type="journal article" date="2022" name="New Phytol.">
        <title>Evolutionary transition to the ectomycorrhizal habit in the genomes of a hyperdiverse lineage of mushroom-forming fungi.</title>
        <authorList>
            <person name="Looney B."/>
            <person name="Miyauchi S."/>
            <person name="Morin E."/>
            <person name="Drula E."/>
            <person name="Courty P.E."/>
            <person name="Kohler A."/>
            <person name="Kuo A."/>
            <person name="LaButti K."/>
            <person name="Pangilinan J."/>
            <person name="Lipzen A."/>
            <person name="Riley R."/>
            <person name="Andreopoulos W."/>
            <person name="He G."/>
            <person name="Johnson J."/>
            <person name="Nolan M."/>
            <person name="Tritt A."/>
            <person name="Barry K.W."/>
            <person name="Grigoriev I.V."/>
            <person name="Nagy L.G."/>
            <person name="Hibbett D."/>
            <person name="Henrissat B."/>
            <person name="Matheny P.B."/>
            <person name="Labbe J."/>
            <person name="Martin F.M."/>
        </authorList>
    </citation>
    <scope>NUCLEOTIDE SEQUENCE</scope>
    <source>
        <strain evidence="1">HHB10654</strain>
    </source>
</reference>
<accession>A0ACB8SJM3</accession>
<proteinExistence type="predicted"/>
<keyword evidence="2" id="KW-1185">Reference proteome</keyword>
<protein>
    <submittedName>
        <fullName evidence="1">Uncharacterized protein</fullName>
    </submittedName>
</protein>
<name>A0ACB8SJM3_9AGAM</name>
<organism evidence="1 2">
    <name type="scientific">Artomyces pyxidatus</name>
    <dbReference type="NCBI Taxonomy" id="48021"/>
    <lineage>
        <taxon>Eukaryota</taxon>
        <taxon>Fungi</taxon>
        <taxon>Dikarya</taxon>
        <taxon>Basidiomycota</taxon>
        <taxon>Agaricomycotina</taxon>
        <taxon>Agaricomycetes</taxon>
        <taxon>Russulales</taxon>
        <taxon>Auriscalpiaceae</taxon>
        <taxon>Artomyces</taxon>
    </lineage>
</organism>